<feature type="transmembrane region" description="Helical" evidence="1">
    <location>
        <begin position="199"/>
        <end position="222"/>
    </location>
</feature>
<accession>A0AB37UIN3</accession>
<dbReference type="GO" id="GO:0007165">
    <property type="term" value="P:signal transduction"/>
    <property type="evidence" value="ECO:0007669"/>
    <property type="project" value="InterPro"/>
</dbReference>
<keyword evidence="3" id="KW-0418">Kinase</keyword>
<keyword evidence="1" id="KW-0812">Transmembrane</keyword>
<sequence length="291" mass="33733">MLKNLKVLRKFKDLKLNKKLNLILIFVFVISVLLSSANLSILLQQKAQQVTYKELDALSQIMSATVSFRYKVSNDNNPDIADLNNQYISILTLKPIFLNLHKNANYQDYRYGQSYLKPDEVPTNKFDSYLFERFIKRLDNTTSGFYSFPKRNVFYIARCFVNENNNSKDAVCTRLSDNSIFVYFVYVPASKIFADARQFWLLTMRMLFPIFVVAMGTINLLLNRTIIKPIVQISKDARLVSTGKADVDFEQCSKDEKRSKDEIVSLTASFNRMKSSLKIANELREKVKRSN</sequence>
<dbReference type="GO" id="GO:0016020">
    <property type="term" value="C:membrane"/>
    <property type="evidence" value="ECO:0007669"/>
    <property type="project" value="InterPro"/>
</dbReference>
<dbReference type="AlphaFoldDB" id="A0AB37UIN3"/>
<comment type="caution">
    <text evidence="3">The sequence shown here is derived from an EMBL/GenBank/DDBJ whole genome shotgun (WGS) entry which is preliminary data.</text>
</comment>
<proteinExistence type="predicted"/>
<dbReference type="Proteomes" id="UP000282574">
    <property type="component" value="Unassembled WGS sequence"/>
</dbReference>
<dbReference type="InterPro" id="IPR003660">
    <property type="entry name" value="HAMP_dom"/>
</dbReference>
<keyword evidence="3" id="KW-0808">Transferase</keyword>
<feature type="transmembrane region" description="Helical" evidence="1">
    <location>
        <begin position="20"/>
        <end position="43"/>
    </location>
</feature>
<evidence type="ECO:0000259" key="2">
    <source>
        <dbReference type="PROSITE" id="PS50885"/>
    </source>
</evidence>
<dbReference type="GO" id="GO:0016301">
    <property type="term" value="F:kinase activity"/>
    <property type="evidence" value="ECO:0007669"/>
    <property type="project" value="UniProtKB-KW"/>
</dbReference>
<name>A0AB37UIN3_9CYAN</name>
<reference evidence="3 4" key="1">
    <citation type="journal article" date="2019" name="Genome Biol. Evol.">
        <title>Day and night: Metabolic profiles and evolutionary relationships of six axenic non-marine cyanobacteria.</title>
        <authorList>
            <person name="Will S.E."/>
            <person name="Henke P."/>
            <person name="Boedeker C."/>
            <person name="Huang S."/>
            <person name="Brinkmann H."/>
            <person name="Rohde M."/>
            <person name="Jarek M."/>
            <person name="Friedl T."/>
            <person name="Seufert S."/>
            <person name="Schumacher M."/>
            <person name="Overmann J."/>
            <person name="Neumann-Schaal M."/>
            <person name="Petersen J."/>
        </authorList>
    </citation>
    <scope>NUCLEOTIDE SEQUENCE [LARGE SCALE GENOMIC DNA]</scope>
    <source>
        <strain evidence="3 4">SAG 39.79</strain>
    </source>
</reference>
<dbReference type="EMBL" id="RSCK01000029">
    <property type="protein sequence ID" value="RUT11235.1"/>
    <property type="molecule type" value="Genomic_DNA"/>
</dbReference>
<evidence type="ECO:0000313" key="3">
    <source>
        <dbReference type="EMBL" id="RUT11235.1"/>
    </source>
</evidence>
<dbReference type="CDD" id="cd06225">
    <property type="entry name" value="HAMP"/>
    <property type="match status" value="1"/>
</dbReference>
<keyword evidence="1" id="KW-1133">Transmembrane helix</keyword>
<gene>
    <name evidence="3" type="ORF">DSM107010_35040</name>
</gene>
<feature type="domain" description="HAMP" evidence="2">
    <location>
        <begin position="224"/>
        <end position="282"/>
    </location>
</feature>
<organism evidence="3 4">
    <name type="scientific">Chroococcidiopsis cubana SAG 39.79</name>
    <dbReference type="NCBI Taxonomy" id="388085"/>
    <lineage>
        <taxon>Bacteria</taxon>
        <taxon>Bacillati</taxon>
        <taxon>Cyanobacteriota</taxon>
        <taxon>Cyanophyceae</taxon>
        <taxon>Chroococcidiopsidales</taxon>
        <taxon>Chroococcidiopsidaceae</taxon>
        <taxon>Chroococcidiopsis</taxon>
    </lineage>
</organism>
<evidence type="ECO:0000313" key="4">
    <source>
        <dbReference type="Proteomes" id="UP000282574"/>
    </source>
</evidence>
<keyword evidence="4" id="KW-1185">Reference proteome</keyword>
<evidence type="ECO:0000256" key="1">
    <source>
        <dbReference type="SAM" id="Phobius"/>
    </source>
</evidence>
<dbReference type="Gene3D" id="6.10.340.10">
    <property type="match status" value="1"/>
</dbReference>
<protein>
    <submittedName>
        <fullName evidence="3">Histidine kinase</fullName>
    </submittedName>
</protein>
<dbReference type="SUPFAM" id="SSF158472">
    <property type="entry name" value="HAMP domain-like"/>
    <property type="match status" value="1"/>
</dbReference>
<dbReference type="PROSITE" id="PS50885">
    <property type="entry name" value="HAMP"/>
    <property type="match status" value="1"/>
</dbReference>
<keyword evidence="1" id="KW-0472">Membrane</keyword>